<keyword evidence="2" id="KW-1185">Reference proteome</keyword>
<comment type="caution">
    <text evidence="1">The sequence shown here is derived from an EMBL/GenBank/DDBJ whole genome shotgun (WGS) entry which is preliminary data.</text>
</comment>
<protein>
    <submittedName>
        <fullName evidence="1">Uncharacterized protein</fullName>
    </submittedName>
</protein>
<organism evidence="1 2">
    <name type="scientific">Protopolystoma xenopodis</name>
    <dbReference type="NCBI Taxonomy" id="117903"/>
    <lineage>
        <taxon>Eukaryota</taxon>
        <taxon>Metazoa</taxon>
        <taxon>Spiralia</taxon>
        <taxon>Lophotrochozoa</taxon>
        <taxon>Platyhelminthes</taxon>
        <taxon>Monogenea</taxon>
        <taxon>Polyopisthocotylea</taxon>
        <taxon>Polystomatidea</taxon>
        <taxon>Polystomatidae</taxon>
        <taxon>Protopolystoma</taxon>
    </lineage>
</organism>
<dbReference type="EMBL" id="CAAALY010106256">
    <property type="protein sequence ID" value="VEL29787.1"/>
    <property type="molecule type" value="Genomic_DNA"/>
</dbReference>
<dbReference type="Proteomes" id="UP000784294">
    <property type="component" value="Unassembled WGS sequence"/>
</dbReference>
<accession>A0A448X724</accession>
<dbReference type="AlphaFoldDB" id="A0A448X724"/>
<sequence length="90" mass="9879">MILTAHISPYFLFTQPTSLSFISLAAWLQPLRSADHRRLLELDDLASTTSCDMSISQMANLLASGLLRQALDKASGRSEETRMLSLAKPG</sequence>
<name>A0A448X724_9PLAT</name>
<evidence type="ECO:0000313" key="1">
    <source>
        <dbReference type="EMBL" id="VEL29787.1"/>
    </source>
</evidence>
<reference evidence="1" key="1">
    <citation type="submission" date="2018-11" db="EMBL/GenBank/DDBJ databases">
        <authorList>
            <consortium name="Pathogen Informatics"/>
        </authorList>
    </citation>
    <scope>NUCLEOTIDE SEQUENCE</scope>
</reference>
<gene>
    <name evidence="1" type="ORF">PXEA_LOCUS23227</name>
</gene>
<evidence type="ECO:0000313" key="2">
    <source>
        <dbReference type="Proteomes" id="UP000784294"/>
    </source>
</evidence>
<proteinExistence type="predicted"/>